<dbReference type="AlphaFoldDB" id="A0A382A5P7"/>
<name>A0A382A5P7_9ZZZZ</name>
<organism evidence="1">
    <name type="scientific">marine metagenome</name>
    <dbReference type="NCBI Taxonomy" id="408172"/>
    <lineage>
        <taxon>unclassified sequences</taxon>
        <taxon>metagenomes</taxon>
        <taxon>ecological metagenomes</taxon>
    </lineage>
</organism>
<evidence type="ECO:0000313" key="1">
    <source>
        <dbReference type="EMBL" id="SVA96253.1"/>
    </source>
</evidence>
<proteinExistence type="predicted"/>
<gene>
    <name evidence="1" type="ORF">METZ01_LOCUS149107</name>
</gene>
<dbReference type="EMBL" id="UINC01023823">
    <property type="protein sequence ID" value="SVA96253.1"/>
    <property type="molecule type" value="Genomic_DNA"/>
</dbReference>
<accession>A0A382A5P7</accession>
<reference evidence="1" key="1">
    <citation type="submission" date="2018-05" db="EMBL/GenBank/DDBJ databases">
        <authorList>
            <person name="Lanie J.A."/>
            <person name="Ng W.-L."/>
            <person name="Kazmierczak K.M."/>
            <person name="Andrzejewski T.M."/>
            <person name="Davidsen T.M."/>
            <person name="Wayne K.J."/>
            <person name="Tettelin H."/>
            <person name="Glass J.I."/>
            <person name="Rusch D."/>
            <person name="Podicherti R."/>
            <person name="Tsui H.-C.T."/>
            <person name="Winkler M.E."/>
        </authorList>
    </citation>
    <scope>NUCLEOTIDE SEQUENCE</scope>
</reference>
<protein>
    <submittedName>
        <fullName evidence="1">Uncharacterized protein</fullName>
    </submittedName>
</protein>
<feature type="non-terminal residue" evidence="1">
    <location>
        <position position="1"/>
    </location>
</feature>
<sequence>KGILALTQIFEPRSNPKKTIIINQFNLNEGDLIFSEILN</sequence>